<protein>
    <submittedName>
        <fullName evidence="6">Phage/plasmid primase, P4 family</fullName>
    </submittedName>
</protein>
<dbReference type="NCBIfam" id="TIGR01613">
    <property type="entry name" value="primase_Cterm"/>
    <property type="match status" value="1"/>
</dbReference>
<dbReference type="InterPro" id="IPR006500">
    <property type="entry name" value="Helicase_put_C_phage/plasmid"/>
</dbReference>
<dbReference type="Pfam" id="PF03288">
    <property type="entry name" value="Pox_D5"/>
    <property type="match status" value="1"/>
</dbReference>
<dbReference type="RefSeq" id="WP_377773181.1">
    <property type="nucleotide sequence ID" value="NZ_JBHUOQ010000001.1"/>
</dbReference>
<accession>A0ABW5WWG5</accession>
<dbReference type="InterPro" id="IPR051620">
    <property type="entry name" value="ORF904-like_C"/>
</dbReference>
<dbReference type="SUPFAM" id="SSF52540">
    <property type="entry name" value="P-loop containing nucleoside triphosphate hydrolases"/>
    <property type="match status" value="1"/>
</dbReference>
<dbReference type="PANTHER" id="PTHR35372:SF2">
    <property type="entry name" value="SF3 HELICASE DOMAIN-CONTAINING PROTEIN"/>
    <property type="match status" value="1"/>
</dbReference>
<dbReference type="SUPFAM" id="SSF56747">
    <property type="entry name" value="Prim-pol domain"/>
    <property type="match status" value="1"/>
</dbReference>
<gene>
    <name evidence="6" type="ORF">ACFSX4_07640</name>
</gene>
<organism evidence="6 7">
    <name type="scientific">Corticicoccus populi</name>
    <dbReference type="NCBI Taxonomy" id="1812821"/>
    <lineage>
        <taxon>Bacteria</taxon>
        <taxon>Bacillati</taxon>
        <taxon>Bacillota</taxon>
        <taxon>Bacilli</taxon>
        <taxon>Bacillales</taxon>
        <taxon>Staphylococcaceae</taxon>
        <taxon>Corticicoccus</taxon>
    </lineage>
</organism>
<dbReference type="PANTHER" id="PTHR35372">
    <property type="entry name" value="ATP BINDING PROTEIN-RELATED"/>
    <property type="match status" value="1"/>
</dbReference>
<dbReference type="InterPro" id="IPR004968">
    <property type="entry name" value="DNA_primase/NTPase_C"/>
</dbReference>
<evidence type="ECO:0000259" key="5">
    <source>
        <dbReference type="PROSITE" id="PS51206"/>
    </source>
</evidence>
<dbReference type="Proteomes" id="UP001597519">
    <property type="component" value="Unassembled WGS sequence"/>
</dbReference>
<evidence type="ECO:0000313" key="7">
    <source>
        <dbReference type="Proteomes" id="UP001597519"/>
    </source>
</evidence>
<dbReference type="EMBL" id="JBHUOQ010000001">
    <property type="protein sequence ID" value="MFD2830342.1"/>
    <property type="molecule type" value="Genomic_DNA"/>
</dbReference>
<keyword evidence="1" id="KW-0547">Nucleotide-binding</keyword>
<evidence type="ECO:0000256" key="1">
    <source>
        <dbReference type="ARBA" id="ARBA00022741"/>
    </source>
</evidence>
<dbReference type="Pfam" id="PF22763">
    <property type="entry name" value="NrS1-1_pol-like_HBD"/>
    <property type="match status" value="1"/>
</dbReference>
<evidence type="ECO:0000256" key="4">
    <source>
        <dbReference type="ARBA" id="ARBA00022840"/>
    </source>
</evidence>
<dbReference type="Pfam" id="PF19263">
    <property type="entry name" value="DUF5906"/>
    <property type="match status" value="1"/>
</dbReference>
<keyword evidence="7" id="KW-1185">Reference proteome</keyword>
<comment type="caution">
    <text evidence="6">The sequence shown here is derived from an EMBL/GenBank/DDBJ whole genome shotgun (WGS) entry which is preliminary data.</text>
</comment>
<dbReference type="PROSITE" id="PS51206">
    <property type="entry name" value="SF3_HELICASE_1"/>
    <property type="match status" value="1"/>
</dbReference>
<feature type="domain" description="SF3 helicase" evidence="5">
    <location>
        <begin position="491"/>
        <end position="646"/>
    </location>
</feature>
<dbReference type="InterPro" id="IPR027417">
    <property type="entry name" value="P-loop_NTPase"/>
</dbReference>
<name>A0ABW5WWG5_9STAP</name>
<dbReference type="SMART" id="SM00885">
    <property type="entry name" value="D5_N"/>
    <property type="match status" value="1"/>
</dbReference>
<reference evidence="7" key="1">
    <citation type="journal article" date="2019" name="Int. J. Syst. Evol. Microbiol.">
        <title>The Global Catalogue of Microorganisms (GCM) 10K type strain sequencing project: providing services to taxonomists for standard genome sequencing and annotation.</title>
        <authorList>
            <consortium name="The Broad Institute Genomics Platform"/>
            <consortium name="The Broad Institute Genome Sequencing Center for Infectious Disease"/>
            <person name="Wu L."/>
            <person name="Ma J."/>
        </authorList>
    </citation>
    <scope>NUCLEOTIDE SEQUENCE [LARGE SCALE GENOMIC DNA]</scope>
    <source>
        <strain evidence="7">KCTC 33575</strain>
    </source>
</reference>
<keyword evidence="2" id="KW-0378">Hydrolase</keyword>
<keyword evidence="3" id="KW-0347">Helicase</keyword>
<evidence type="ECO:0000256" key="3">
    <source>
        <dbReference type="ARBA" id="ARBA00022806"/>
    </source>
</evidence>
<dbReference type="InterPro" id="IPR014818">
    <property type="entry name" value="Phage/plasmid_primase_P4_C"/>
</dbReference>
<dbReference type="InterPro" id="IPR014015">
    <property type="entry name" value="Helicase_SF3_DNA-vir"/>
</dbReference>
<dbReference type="Pfam" id="PF08706">
    <property type="entry name" value="D5_N"/>
    <property type="match status" value="1"/>
</dbReference>
<dbReference type="Gene3D" id="3.40.50.300">
    <property type="entry name" value="P-loop containing nucleotide triphosphate hydrolases"/>
    <property type="match status" value="1"/>
</dbReference>
<evidence type="ECO:0000313" key="6">
    <source>
        <dbReference type="EMBL" id="MFD2830342.1"/>
    </source>
</evidence>
<sequence>MTVTTNKVSPVDFENIPDELKEINAWVLWKLEPVPDKETGEIKYYTKVPIQPTSKNASVSNPSTWSTFSSVERAYNNNVGDGIGLVLNESHDVFVLDIDDTSEHEYHDQFKQGTYCEYSPSGNGIHVYFKGKKPKTHSKHNQAKDLELFSKIGFVTVTGHQTNDIDYVAEMDSHIDNLIEKEFKEDVPTHEESDITERSPSLSDDEIITLFRKAKNSDKFSQLFDEGDTSNYNGNESGADQALANIIAFYTQDPAQIERIMRMSALVRDKWDRKEKYPYIQRTIDEAIGSLKEVYKGSSASEYNFEILNGDKPQTMSELRRSLIQRRSLEIEKLIEQWELEGKNGYKPYKLTPSHCAMFLPEYVHFALFDMEENTRLAMYLPEDGVYTRNRTLINRVVSWIEPTLSENQTHTVIFYLTNRAEVIEPTNSKYLIPVNNGVFNLKTKELEPFTPDYVFTSKISTNYIEKPENPLIDGWDVEQFLNSIACGNSGVIKLLWQVISDSLNGNYTRKKAIFLVGEGNNGKGSYQDLITHLIGGSNIANLKMNQFEKRFMLGGLEGKTAVIGDDNPNDVYLEDSSNFNSIVTGDRVLVELKNKQPYSARFHTTIIQSTNGMPRFRNQTNGTYRRLIIVPFKANFNGSVENTKIKEEYIKDKRVLEYVLYKAINMEFDRFHEPHASIVAIREFKKDNDPIYEFKEQEFDMWNLDAIPKNVVYKMYMFFCENNGYKSISVRKFHNGLKRHLNSNWDTTSTKRFTADEINRFKDLNHTGYEKIYYELPEENETTRVYSKNLL</sequence>
<keyword evidence="4" id="KW-0067">ATP-binding</keyword>
<dbReference type="InterPro" id="IPR054468">
    <property type="entry name" value="NrSPol-like_HBD"/>
</dbReference>
<evidence type="ECO:0000256" key="2">
    <source>
        <dbReference type="ARBA" id="ARBA00022801"/>
    </source>
</evidence>
<dbReference type="InterPro" id="IPR045455">
    <property type="entry name" value="NrS-1_pol-like_helicase"/>
</dbReference>
<proteinExistence type="predicted"/>